<keyword evidence="3" id="KW-1185">Reference proteome</keyword>
<dbReference type="Pfam" id="PF01544">
    <property type="entry name" value="CorA"/>
    <property type="match status" value="1"/>
</dbReference>
<feature type="compositionally biased region" description="Low complexity" evidence="1">
    <location>
        <begin position="49"/>
        <end position="58"/>
    </location>
</feature>
<proteinExistence type="predicted"/>
<dbReference type="CDD" id="cd12829">
    <property type="entry name" value="Alr1p-like"/>
    <property type="match status" value="1"/>
</dbReference>
<feature type="compositionally biased region" description="Polar residues" evidence="1">
    <location>
        <begin position="1"/>
        <end position="19"/>
    </location>
</feature>
<feature type="region of interest" description="Disordered" evidence="1">
    <location>
        <begin position="438"/>
        <end position="461"/>
    </location>
</feature>
<sequence>MPQPTNLSHSSFVPFTTTRDMNEDESDSDIYRGERPPTPPAPEDRYPDSVSTSSSSSSWSFFAGRLGVRRVVYEVEQALMRWRGNASTNSLTSSSSSSQSSILTLTRSQLSRRRARRNSLANIRSLQSERDFTARISIIKAREESRLIPRQFLLYLPPTLRNESNTESSSSTSPPFTQGLLWTSSLNVVLAQLDGALKKATKSRRIQEKGKAGPSAPPVAHHHFMLPESLQAPSRAASFTDLKTFSKSKKGKGRDALEKLDPSEFYSHGAWYLDVASPTPEDMRAIGKLLHLHPLTLEDILTQDPREKLELFPKLGYYFISFRAVESRKFHEKFTSQPYQPDAASEAFLENSTLGEANIYIIVFNEGVCTFHFTDISEHTDRVRNRITQVEKSMKVSSAWIAHGLLDSIVDSFFPFSDEIENEIMAIEDIITSGSNRSALSTRSENLPREDTASSPTSPISDEKELLSFNLTEKSISRVVQDNPTQTRFALPRPPLPLLYRRALRFLRNRRRSSRSRATLLSGAEVTLRRMAKTRRLVTTLTRLLATKSDVVSQVQKRLLSGAEDVDVAIYMGDVHDHILTLQHSLAHYERMLSQRAVRNRQEPSLPDFSQYIGPVLPNSHRSLLNEYSCTYVDIIPMVRHYHCVGQRGADNLSYCGTVVVEEGKATERENSSGVTS</sequence>
<evidence type="ECO:0000313" key="2">
    <source>
        <dbReference type="EMBL" id="KAK7468854.1"/>
    </source>
</evidence>
<dbReference type="PANTHER" id="PTHR21535">
    <property type="entry name" value="MAGNESIUM AND COBALT TRANSPORT PROTEIN/MITOCHONDRIAL IMPORT INNER MEMBRANE TRANSLOCASE SUBUNIT TIM8"/>
    <property type="match status" value="1"/>
</dbReference>
<name>A0ABR1JWX4_9AGAR</name>
<feature type="region of interest" description="Disordered" evidence="1">
    <location>
        <begin position="1"/>
        <end position="58"/>
    </location>
</feature>
<feature type="region of interest" description="Disordered" evidence="1">
    <location>
        <begin position="86"/>
        <end position="109"/>
    </location>
</feature>
<dbReference type="PANTHER" id="PTHR21535:SF90">
    <property type="entry name" value="CORA METAL ION TRANSPORTER"/>
    <property type="match status" value="1"/>
</dbReference>
<reference evidence="2 3" key="1">
    <citation type="submission" date="2024-01" db="EMBL/GenBank/DDBJ databases">
        <title>A draft genome for the cacao thread blight pathogen Marasmiellus scandens.</title>
        <authorList>
            <person name="Baruah I.K."/>
            <person name="Leung J."/>
            <person name="Bukari Y."/>
            <person name="Amoako-Attah I."/>
            <person name="Meinhardt L.W."/>
            <person name="Bailey B.A."/>
            <person name="Cohen S.P."/>
        </authorList>
    </citation>
    <scope>NUCLEOTIDE SEQUENCE [LARGE SCALE GENOMIC DNA]</scope>
    <source>
        <strain evidence="2 3">GH-19</strain>
    </source>
</reference>
<dbReference type="EMBL" id="JBANRG010000003">
    <property type="protein sequence ID" value="KAK7468854.1"/>
    <property type="molecule type" value="Genomic_DNA"/>
</dbReference>
<dbReference type="Gene3D" id="3.30.460.20">
    <property type="entry name" value="CorA soluble domain-like"/>
    <property type="match status" value="1"/>
</dbReference>
<dbReference type="Gene3D" id="1.20.58.340">
    <property type="entry name" value="Magnesium transport protein CorA, transmembrane region"/>
    <property type="match status" value="1"/>
</dbReference>
<protein>
    <submittedName>
        <fullName evidence="2">Uncharacterized protein</fullName>
    </submittedName>
</protein>
<dbReference type="InterPro" id="IPR044089">
    <property type="entry name" value="Alr1-like"/>
</dbReference>
<evidence type="ECO:0000256" key="1">
    <source>
        <dbReference type="SAM" id="MobiDB-lite"/>
    </source>
</evidence>
<dbReference type="InterPro" id="IPR002523">
    <property type="entry name" value="MgTranspt_CorA/ZnTranspt_ZntB"/>
</dbReference>
<accession>A0ABR1JWX4</accession>
<feature type="region of interest" description="Disordered" evidence="1">
    <location>
        <begin position="200"/>
        <end position="221"/>
    </location>
</feature>
<dbReference type="SUPFAM" id="SSF143865">
    <property type="entry name" value="CorA soluble domain-like"/>
    <property type="match status" value="1"/>
</dbReference>
<dbReference type="Proteomes" id="UP001498398">
    <property type="component" value="Unassembled WGS sequence"/>
</dbReference>
<evidence type="ECO:0000313" key="3">
    <source>
        <dbReference type="Proteomes" id="UP001498398"/>
    </source>
</evidence>
<organism evidence="2 3">
    <name type="scientific">Marasmiellus scandens</name>
    <dbReference type="NCBI Taxonomy" id="2682957"/>
    <lineage>
        <taxon>Eukaryota</taxon>
        <taxon>Fungi</taxon>
        <taxon>Dikarya</taxon>
        <taxon>Basidiomycota</taxon>
        <taxon>Agaricomycotina</taxon>
        <taxon>Agaricomycetes</taxon>
        <taxon>Agaricomycetidae</taxon>
        <taxon>Agaricales</taxon>
        <taxon>Marasmiineae</taxon>
        <taxon>Omphalotaceae</taxon>
        <taxon>Marasmiellus</taxon>
    </lineage>
</organism>
<comment type="caution">
    <text evidence="2">The sequence shown here is derived from an EMBL/GenBank/DDBJ whole genome shotgun (WGS) entry which is preliminary data.</text>
</comment>
<dbReference type="InterPro" id="IPR045861">
    <property type="entry name" value="CorA_cytoplasmic_dom"/>
</dbReference>
<gene>
    <name evidence="2" type="ORF">VKT23_003355</name>
</gene>